<dbReference type="Gene3D" id="3.20.20.240">
    <property type="entry name" value="Methylmalonyl-CoA mutase"/>
    <property type="match status" value="1"/>
</dbReference>
<dbReference type="GO" id="GO:0004494">
    <property type="term" value="F:methylmalonyl-CoA mutase activity"/>
    <property type="evidence" value="ECO:0007669"/>
    <property type="project" value="UniProtKB-UniRule"/>
</dbReference>
<accession>A0A941F7M8</accession>
<proteinExistence type="inferred from homology"/>
<name>A0A941F7M8_9BACT</name>
<dbReference type="GO" id="GO:0031419">
    <property type="term" value="F:cobalamin binding"/>
    <property type="evidence" value="ECO:0007669"/>
    <property type="project" value="UniProtKB-KW"/>
</dbReference>
<comment type="subunit">
    <text evidence="5">Heterodimer of an alpha and a beta chain.</text>
</comment>
<dbReference type="EC" id="5.4.99.2" evidence="9"/>
<reference evidence="11" key="2">
    <citation type="submission" date="2021-04" db="EMBL/GenBank/DDBJ databases">
        <authorList>
            <person name="Zhang T."/>
            <person name="Zhang Y."/>
            <person name="Lu D."/>
            <person name="Zuo D."/>
            <person name="Du Z."/>
        </authorList>
    </citation>
    <scope>NUCLEOTIDE SEQUENCE</scope>
    <source>
        <strain evidence="11">JR1</strain>
    </source>
</reference>
<dbReference type="Gene3D" id="3.40.50.280">
    <property type="entry name" value="Cobalamin-binding domain"/>
    <property type="match status" value="1"/>
</dbReference>
<dbReference type="InterPro" id="IPR016176">
    <property type="entry name" value="Cbl-dep_enz_cat"/>
</dbReference>
<dbReference type="PANTHER" id="PTHR48101:SF1">
    <property type="entry name" value="METHYLMALONYL-COA MUTASE, LARGE SUBUNIT"/>
    <property type="match status" value="1"/>
</dbReference>
<comment type="caution">
    <text evidence="11">The sequence shown here is derived from an EMBL/GenBank/DDBJ whole genome shotgun (WGS) entry which is preliminary data.</text>
</comment>
<evidence type="ECO:0000256" key="6">
    <source>
        <dbReference type="ARBA" id="ARBA00022628"/>
    </source>
</evidence>
<dbReference type="CDD" id="cd03677">
    <property type="entry name" value="MM_CoA_mutase_beta"/>
    <property type="match status" value="1"/>
</dbReference>
<comment type="similarity">
    <text evidence="4">Belongs to the methylmalonyl-CoA mutase family.</text>
</comment>
<protein>
    <recommendedName>
        <fullName evidence="9">Methylmalonyl-CoA mutase small subunit</fullName>
        <ecNumber evidence="9">5.4.99.2</ecNumber>
    </recommendedName>
</protein>
<comment type="pathway">
    <text evidence="3">Metabolic intermediate metabolism; propanoyl-CoA degradation; succinyl-CoA from propanoyl-CoA: step 3/3.</text>
</comment>
<dbReference type="RefSeq" id="WP_212192164.1">
    <property type="nucleotide sequence ID" value="NZ_JAGTAR010000027.1"/>
</dbReference>
<dbReference type="PANTHER" id="PTHR48101">
    <property type="entry name" value="METHYLMALONYL-COA MUTASE, MITOCHONDRIAL-RELATED"/>
    <property type="match status" value="1"/>
</dbReference>
<evidence type="ECO:0000256" key="4">
    <source>
        <dbReference type="ARBA" id="ARBA00008465"/>
    </source>
</evidence>
<dbReference type="GO" id="GO:0019652">
    <property type="term" value="P:lactate fermentation to propionate and acetate"/>
    <property type="evidence" value="ECO:0007669"/>
    <property type="project" value="InterPro"/>
</dbReference>
<dbReference type="EMBL" id="JAGTAR010000027">
    <property type="protein sequence ID" value="MBR8537139.1"/>
    <property type="molecule type" value="Genomic_DNA"/>
</dbReference>
<dbReference type="GO" id="GO:0046872">
    <property type="term" value="F:metal ion binding"/>
    <property type="evidence" value="ECO:0007669"/>
    <property type="project" value="InterPro"/>
</dbReference>
<evidence type="ECO:0000256" key="1">
    <source>
        <dbReference type="ARBA" id="ARBA00000290"/>
    </source>
</evidence>
<comment type="catalytic activity">
    <reaction evidence="1">
        <text>(R)-methylmalonyl-CoA = succinyl-CoA</text>
        <dbReference type="Rhea" id="RHEA:22888"/>
        <dbReference type="ChEBI" id="CHEBI:57292"/>
        <dbReference type="ChEBI" id="CHEBI:57326"/>
        <dbReference type="EC" id="5.4.99.2"/>
    </reaction>
</comment>
<evidence type="ECO:0000256" key="7">
    <source>
        <dbReference type="ARBA" id="ARBA00023235"/>
    </source>
</evidence>
<dbReference type="Proteomes" id="UP000679220">
    <property type="component" value="Unassembled WGS sequence"/>
</dbReference>
<sequence length="623" mass="68865">MADKTKQLLFSDFPPVSTQEWMDKITADLKGADFEKKLVWRTNEGFNVQPFYRSEDLESINYLESQPGEFPYVRGNNAKTNKWFVRQDILVKDVKAANEKALTVLTKGVDSIGFVIEDKALITEANVEALLKNIISDDVEINFNACCGNKELIEAVVAVLDKMNRNQAEVKGSINFDPIGDLTINGKACCDIEKALDRVKEVAEVAKNFPQFKTLAVNARHFNNAGASIVQELAFGLAMGNEYLSQLTERGLSINEAAANMKFNFGISGNYFMEIAKLRAGRLLWAKIVEAYKPTGVEVCKMHVHSETSEWNKTIFDPNVNMLRTQTEAMSASIGGTQSLTVIPFDALYKETTELSERVARNQQLLLKEESHFEKIVDPSAGSYYIENLTNSIAEQAWALFVEVEEKGGYLAAMKEGFIQGLVKETADKRRKAVATRRENLLGTNQFPNTGEIISGNIDASKLVKSCACCETGNDVEPISLFRGAQDFEELRLATEKAAKRPKVFMLTYGNLAMRLARSQFSGNFFGCAGYEIQDNLGFKTVEEGVEAAKAANADIVVLCSSDDEYTEAAPKAFELLGDTPLVIAGAPACADELKAKGITNFINVRSNVLETLQGFNEMVLEK</sequence>
<evidence type="ECO:0000256" key="3">
    <source>
        <dbReference type="ARBA" id="ARBA00005146"/>
    </source>
</evidence>
<keyword evidence="12" id="KW-1185">Reference proteome</keyword>
<gene>
    <name evidence="11" type="primary">mutA</name>
    <name evidence="11" type="ORF">KDU71_16335</name>
</gene>
<dbReference type="SUPFAM" id="SSF52242">
    <property type="entry name" value="Cobalamin (vitamin B12)-binding domain"/>
    <property type="match status" value="1"/>
</dbReference>
<dbReference type="SUPFAM" id="SSF51703">
    <property type="entry name" value="Cobalamin (vitamin B12)-dependent enzymes"/>
    <property type="match status" value="1"/>
</dbReference>
<reference evidence="11" key="1">
    <citation type="journal article" date="2018" name="Int. J. Syst. Evol. Microbiol.">
        <title>Carboxylicivirga sediminis sp. nov., isolated from coastal sediment.</title>
        <authorList>
            <person name="Wang F.Q."/>
            <person name="Ren L.H."/>
            <person name="Zou R.J."/>
            <person name="Sun Y.Z."/>
            <person name="Liu X.J."/>
            <person name="Jiang F."/>
            <person name="Liu L.J."/>
        </authorList>
    </citation>
    <scope>NUCLEOTIDE SEQUENCE</scope>
    <source>
        <strain evidence="11">JR1</strain>
    </source>
</reference>
<comment type="cofactor">
    <cofactor evidence="2">
        <name>adenosylcob(III)alamin</name>
        <dbReference type="ChEBI" id="CHEBI:18408"/>
    </cofactor>
</comment>
<dbReference type="InterPro" id="IPR006099">
    <property type="entry name" value="MeMalonylCoA_mutase_a/b_cat"/>
</dbReference>
<keyword evidence="6" id="KW-0846">Cobalamin</keyword>
<dbReference type="InterPro" id="IPR004608">
    <property type="entry name" value="MMCoA_mutase_b"/>
</dbReference>
<organism evidence="11 12">
    <name type="scientific">Carboxylicivirga sediminis</name>
    <dbReference type="NCBI Taxonomy" id="2006564"/>
    <lineage>
        <taxon>Bacteria</taxon>
        <taxon>Pseudomonadati</taxon>
        <taxon>Bacteroidota</taxon>
        <taxon>Bacteroidia</taxon>
        <taxon>Marinilabiliales</taxon>
        <taxon>Marinilabiliaceae</taxon>
        <taxon>Carboxylicivirga</taxon>
    </lineage>
</organism>
<dbReference type="Pfam" id="PF01642">
    <property type="entry name" value="MM_CoA_mutase"/>
    <property type="match status" value="2"/>
</dbReference>
<evidence type="ECO:0000256" key="5">
    <source>
        <dbReference type="ARBA" id="ARBA00011870"/>
    </source>
</evidence>
<evidence type="ECO:0000313" key="11">
    <source>
        <dbReference type="EMBL" id="MBR8537139.1"/>
    </source>
</evidence>
<keyword evidence="7 11" id="KW-0413">Isomerase</keyword>
<dbReference type="NCBIfam" id="TIGR00642">
    <property type="entry name" value="mmCoA_mut_beta"/>
    <property type="match status" value="1"/>
</dbReference>
<evidence type="ECO:0000313" key="12">
    <source>
        <dbReference type="Proteomes" id="UP000679220"/>
    </source>
</evidence>
<keyword evidence="8" id="KW-0170">Cobalt</keyword>
<dbReference type="AlphaFoldDB" id="A0A941F7M8"/>
<evidence type="ECO:0000256" key="9">
    <source>
        <dbReference type="NCBIfam" id="TIGR00642"/>
    </source>
</evidence>
<evidence type="ECO:0000256" key="2">
    <source>
        <dbReference type="ARBA" id="ARBA00001922"/>
    </source>
</evidence>
<dbReference type="InterPro" id="IPR036724">
    <property type="entry name" value="Cobalamin-bd_sf"/>
</dbReference>
<evidence type="ECO:0000256" key="8">
    <source>
        <dbReference type="ARBA" id="ARBA00023285"/>
    </source>
</evidence>
<feature type="domain" description="Methylmalonyl-CoA mutase alpha/beta chain catalytic" evidence="10">
    <location>
        <begin position="42"/>
        <end position="112"/>
    </location>
</feature>
<feature type="domain" description="Methylmalonyl-CoA mutase alpha/beta chain catalytic" evidence="10">
    <location>
        <begin position="124"/>
        <end position="449"/>
    </location>
</feature>
<evidence type="ECO:0000259" key="10">
    <source>
        <dbReference type="Pfam" id="PF01642"/>
    </source>
</evidence>